<dbReference type="InterPro" id="IPR018702">
    <property type="entry name" value="DUF2207"/>
</dbReference>
<comment type="caution">
    <text evidence="5">The sequence shown here is derived from an EMBL/GenBank/DDBJ whole genome shotgun (WGS) entry which is preliminary data.</text>
</comment>
<feature type="domain" description="DUF2207" evidence="3">
    <location>
        <begin position="32"/>
        <end position="213"/>
    </location>
</feature>
<evidence type="ECO:0000256" key="2">
    <source>
        <dbReference type="SAM" id="SignalP"/>
    </source>
</evidence>
<dbReference type="OrthoDB" id="2138002at2"/>
<accession>C2EMB4</accession>
<feature type="transmembrane region" description="Helical" evidence="1">
    <location>
        <begin position="446"/>
        <end position="468"/>
    </location>
</feature>
<feature type="transmembrane region" description="Helical" evidence="1">
    <location>
        <begin position="258"/>
        <end position="276"/>
    </location>
</feature>
<keyword evidence="1" id="KW-0812">Transmembrane</keyword>
<feature type="signal peptide" evidence="2">
    <location>
        <begin position="1"/>
        <end position="27"/>
    </location>
</feature>
<evidence type="ECO:0000256" key="1">
    <source>
        <dbReference type="SAM" id="Phobius"/>
    </source>
</evidence>
<evidence type="ECO:0000259" key="3">
    <source>
        <dbReference type="Pfam" id="PF09972"/>
    </source>
</evidence>
<evidence type="ECO:0000313" key="6">
    <source>
        <dbReference type="Proteomes" id="UP000005583"/>
    </source>
</evidence>
<sequence>MKKKFLSLISLLSLLSFLAIFTQRANADVNYDINDMDVTAEVNRDGSLMMHREIYYDFDSDAHGVFYTQNLGKKQSLSNIKVKVDGKNIVPAKNGDNNTYQLTKDGNSYRFKVFHSINEDQKVRVEYSYRILNAITNYKDTAELNFKIIGNGWDTDINNARVTVLFPGKVKGLKAWAHGPLNGQTQVLPNQGKIIMTVDHLSGDTGIEVHSIFPPAITSANMNFVNKNRKKAVEKQEAILANEANQRRQEGNVINVDLLIIVAISSIWVIISGFFGKKIGSRPRKWKELVHNYEIPDISPVAAQILDEASEPDTKAFTAYLMQLAGKHKIKIEDYRTRIRKKTAYRITVVDDSILQDDLLNFLFNKVGDGKSFTTKDLRDYTSRKLGKKYEKWRDRQYKLVEDANFFDAKLETRKYHRRMFMISGVIVSVVALVLALYRSDDFPPILDVAVVCGMILVVLEFIAFFVGNKRMSIYTQKGALETDKVRGFKKMLDDIGNFKMKDVGDLILWEDIMPYAVAFGLSKKVLKELKVEFSDEELANTPFILYGPFYSSSSDGFARSFDNSFSSGVSVGSSSSVSGGSGGFSSGSSGGFGGGSGGGAF</sequence>
<evidence type="ECO:0008006" key="7">
    <source>
        <dbReference type="Google" id="ProtNLM"/>
    </source>
</evidence>
<protein>
    <recommendedName>
        <fullName evidence="7">DUF2207 domain-containing protein</fullName>
    </recommendedName>
</protein>
<dbReference type="Proteomes" id="UP000005583">
    <property type="component" value="Unassembled WGS sequence"/>
</dbReference>
<dbReference type="RefSeq" id="WP_007125340.1">
    <property type="nucleotide sequence ID" value="NZ_AZFO01000017.1"/>
</dbReference>
<dbReference type="InterPro" id="IPR048389">
    <property type="entry name" value="YciQ-like_C"/>
</dbReference>
<dbReference type="eggNOG" id="COG4907">
    <property type="taxonomic scope" value="Bacteria"/>
</dbReference>
<dbReference type="EMBL" id="ACGU01000042">
    <property type="protein sequence ID" value="EEJ72288.1"/>
    <property type="molecule type" value="Genomic_DNA"/>
</dbReference>
<dbReference type="PATRIC" id="fig|525365.8.peg.543"/>
<evidence type="ECO:0000259" key="4">
    <source>
        <dbReference type="Pfam" id="PF20990"/>
    </source>
</evidence>
<proteinExistence type="predicted"/>
<feature type="chain" id="PRO_5009950069" description="DUF2207 domain-containing protein" evidence="2">
    <location>
        <begin position="28"/>
        <end position="602"/>
    </location>
</feature>
<reference evidence="5 6" key="1">
    <citation type="submission" date="2009-01" db="EMBL/GenBank/DDBJ databases">
        <authorList>
            <person name="Qin X."/>
            <person name="Bachman B."/>
            <person name="Battles P."/>
            <person name="Bell A."/>
            <person name="Bess C."/>
            <person name="Bickham C."/>
            <person name="Chaboub L."/>
            <person name="Chen D."/>
            <person name="Coyle M."/>
            <person name="Deiros D.R."/>
            <person name="Dinh H."/>
            <person name="Forbes L."/>
            <person name="Fowler G."/>
            <person name="Francisco L."/>
            <person name="Fu Q."/>
            <person name="Gubbala S."/>
            <person name="Hale W."/>
            <person name="Han Y."/>
            <person name="Hemphill L."/>
            <person name="Highlander S.K."/>
            <person name="Hirani K."/>
            <person name="Hogues M."/>
            <person name="Jackson L."/>
            <person name="Jakkamsetti A."/>
            <person name="Javaid M."/>
            <person name="Jiang H."/>
            <person name="Korchina V."/>
            <person name="Kovar C."/>
            <person name="Lara F."/>
            <person name="Lee S."/>
            <person name="Mata R."/>
            <person name="Mathew T."/>
            <person name="Moen C."/>
            <person name="Morales K."/>
            <person name="Munidasa M."/>
            <person name="Nazareth L."/>
            <person name="Ngo R."/>
            <person name="Nguyen L."/>
            <person name="Okwuonu G."/>
            <person name="Ongeri F."/>
            <person name="Patil S."/>
            <person name="Petrosino J."/>
            <person name="Pham C."/>
            <person name="Pham P."/>
            <person name="Pu L.-L."/>
            <person name="Puazo M."/>
            <person name="Raj R."/>
            <person name="Reid J."/>
            <person name="Rouhana J."/>
            <person name="Saada N."/>
            <person name="Shang Y."/>
            <person name="Simmons D."/>
            <person name="Thornton R."/>
            <person name="Warren J."/>
            <person name="Weissenberger G."/>
            <person name="Zhang J."/>
            <person name="Zhang L."/>
            <person name="Zhou C."/>
            <person name="Zhu D."/>
            <person name="Muzny D."/>
            <person name="Worley K."/>
            <person name="Gibbs R."/>
        </authorList>
    </citation>
    <scope>NUCLEOTIDE SEQUENCE [LARGE SCALE GENOMIC DNA]</scope>
    <source>
        <strain evidence="5 6">DSM 16047</strain>
    </source>
</reference>
<name>C2EMB4_9LACO</name>
<dbReference type="STRING" id="525365.HMPREF0548_0810"/>
<dbReference type="AlphaFoldDB" id="C2EMB4"/>
<dbReference type="HOGENOM" id="CLU_026556_1_1_9"/>
<keyword evidence="2" id="KW-0732">Signal</keyword>
<keyword evidence="6" id="KW-1185">Reference proteome</keyword>
<gene>
    <name evidence="5" type="ORF">HMPREF0548_0810</name>
</gene>
<organism evidence="5 6">
    <name type="scientific">Lactobacillus ultunensis DSM 16047</name>
    <dbReference type="NCBI Taxonomy" id="525365"/>
    <lineage>
        <taxon>Bacteria</taxon>
        <taxon>Bacillati</taxon>
        <taxon>Bacillota</taxon>
        <taxon>Bacilli</taxon>
        <taxon>Lactobacillales</taxon>
        <taxon>Lactobacillaceae</taxon>
        <taxon>Lactobacillus</taxon>
    </lineage>
</organism>
<dbReference type="Pfam" id="PF20990">
    <property type="entry name" value="DUF2207_C"/>
    <property type="match status" value="1"/>
</dbReference>
<feature type="domain" description="Predicted membrane protein YciQ-like C-terminal" evidence="4">
    <location>
        <begin position="291"/>
        <end position="530"/>
    </location>
</feature>
<keyword evidence="1" id="KW-1133">Transmembrane helix</keyword>
<feature type="transmembrane region" description="Helical" evidence="1">
    <location>
        <begin position="420"/>
        <end position="440"/>
    </location>
</feature>
<keyword evidence="1" id="KW-0472">Membrane</keyword>
<evidence type="ECO:0000313" key="5">
    <source>
        <dbReference type="EMBL" id="EEJ72288.1"/>
    </source>
</evidence>
<dbReference type="Pfam" id="PF09972">
    <property type="entry name" value="DUF2207"/>
    <property type="match status" value="1"/>
</dbReference>